<name>A0A1H9WLI5_9MICO</name>
<feature type="compositionally biased region" description="Polar residues" evidence="1">
    <location>
        <begin position="320"/>
        <end position="336"/>
    </location>
</feature>
<evidence type="ECO:0000256" key="2">
    <source>
        <dbReference type="SAM" id="Phobius"/>
    </source>
</evidence>
<evidence type="ECO:0000313" key="5">
    <source>
        <dbReference type="Proteomes" id="UP000199019"/>
    </source>
</evidence>
<dbReference type="STRING" id="587636.SAMN05216199_3009"/>
<evidence type="ECO:0000256" key="1">
    <source>
        <dbReference type="SAM" id="MobiDB-lite"/>
    </source>
</evidence>
<dbReference type="RefSeq" id="WP_091759688.1">
    <property type="nucleotide sequence ID" value="NZ_FOHB01000005.1"/>
</dbReference>
<feature type="chain" id="PRO_5039713058" description="Gram-positive cocci surface proteins LPxTG domain-containing protein" evidence="3">
    <location>
        <begin position="50"/>
        <end position="416"/>
    </location>
</feature>
<feature type="region of interest" description="Disordered" evidence="1">
    <location>
        <begin position="48"/>
        <end position="168"/>
    </location>
</feature>
<organism evidence="4 5">
    <name type="scientific">Pedococcus cremeus</name>
    <dbReference type="NCBI Taxonomy" id="587636"/>
    <lineage>
        <taxon>Bacteria</taxon>
        <taxon>Bacillati</taxon>
        <taxon>Actinomycetota</taxon>
        <taxon>Actinomycetes</taxon>
        <taxon>Micrococcales</taxon>
        <taxon>Intrasporangiaceae</taxon>
        <taxon>Pedococcus</taxon>
    </lineage>
</organism>
<feature type="compositionally biased region" description="Low complexity" evidence="1">
    <location>
        <begin position="65"/>
        <end position="96"/>
    </location>
</feature>
<keyword evidence="3" id="KW-0732">Signal</keyword>
<feature type="signal peptide" evidence="3">
    <location>
        <begin position="1"/>
        <end position="49"/>
    </location>
</feature>
<evidence type="ECO:0000313" key="4">
    <source>
        <dbReference type="EMBL" id="SES34725.1"/>
    </source>
</evidence>
<feature type="region of interest" description="Disordered" evidence="1">
    <location>
        <begin position="280"/>
        <end position="336"/>
    </location>
</feature>
<dbReference type="EMBL" id="FOHB01000005">
    <property type="protein sequence ID" value="SES34725.1"/>
    <property type="molecule type" value="Genomic_DNA"/>
</dbReference>
<sequence>MTRTNASHHSFSARPGASFRAATRPLGRAALSCGLAGALSLGAAGAALAGGHDSAAQAGGGQGRAAGQQSSAQKSSAQQSSAQKSASQKSSSQKSSVTPRTSENHGPAAATKDSGSRQPAEATNTGSQRAARAHQQKSSGSRTSTPQRDHDPRGNNGTIKIDGPAWDARVDNEPHTSCAFRVTFFGFDEGQTADITVTGVAPTGGGVLLHETAVPTSGDPAGGAAHDFDGATRVYTADDLGLDVVTPHPQQGYHLKVAVDTLEAPGGAKQKVLWLEPCGTESPVTQPEVGGLEQGTETPPSVVPGSQPETPAGSEAPAGSETSEVAATSELPQGTAVTAPRALRAEAAYREAPVAPVTQGSAHSAIPQAQQASALPASLAFTGAAGLELLALTGAAAAAAGAGLLVARRRASAQAG</sequence>
<keyword evidence="5" id="KW-1185">Reference proteome</keyword>
<feature type="compositionally biased region" description="Polar residues" evidence="1">
    <location>
        <begin position="136"/>
        <end position="146"/>
    </location>
</feature>
<reference evidence="5" key="1">
    <citation type="submission" date="2016-10" db="EMBL/GenBank/DDBJ databases">
        <authorList>
            <person name="Varghese N."/>
            <person name="Submissions S."/>
        </authorList>
    </citation>
    <scope>NUCLEOTIDE SEQUENCE [LARGE SCALE GENOMIC DNA]</scope>
    <source>
        <strain evidence="5">CGMCC 1.6963</strain>
    </source>
</reference>
<dbReference type="AlphaFoldDB" id="A0A1H9WLI5"/>
<keyword evidence="2" id="KW-0472">Membrane</keyword>
<feature type="transmembrane region" description="Helical" evidence="2">
    <location>
        <begin position="379"/>
        <end position="407"/>
    </location>
</feature>
<evidence type="ECO:0008006" key="6">
    <source>
        <dbReference type="Google" id="ProtNLM"/>
    </source>
</evidence>
<dbReference type="Proteomes" id="UP000199019">
    <property type="component" value="Unassembled WGS sequence"/>
</dbReference>
<feature type="compositionally biased region" description="Low complexity" evidence="1">
    <location>
        <begin position="48"/>
        <end position="57"/>
    </location>
</feature>
<proteinExistence type="predicted"/>
<keyword evidence="2" id="KW-0812">Transmembrane</keyword>
<protein>
    <recommendedName>
        <fullName evidence="6">Gram-positive cocci surface proteins LPxTG domain-containing protein</fullName>
    </recommendedName>
</protein>
<keyword evidence="2" id="KW-1133">Transmembrane helix</keyword>
<evidence type="ECO:0000256" key="3">
    <source>
        <dbReference type="SAM" id="SignalP"/>
    </source>
</evidence>
<accession>A0A1H9WLI5</accession>
<gene>
    <name evidence="4" type="ORF">SAMN05216199_3009</name>
</gene>